<evidence type="ECO:0000313" key="1">
    <source>
        <dbReference type="EMBL" id="KAJ8039232.1"/>
    </source>
</evidence>
<dbReference type="EMBL" id="JAIZAY010000007">
    <property type="protein sequence ID" value="KAJ8039232.1"/>
    <property type="molecule type" value="Genomic_DNA"/>
</dbReference>
<dbReference type="AlphaFoldDB" id="A0A9Q1C6F5"/>
<dbReference type="PANTHER" id="PTHR46704:SF9">
    <property type="entry name" value="BHLH DOMAIN-CONTAINING PROTEIN"/>
    <property type="match status" value="1"/>
</dbReference>
<accession>A0A9Q1C6F5</accession>
<keyword evidence="2" id="KW-1185">Reference proteome</keyword>
<name>A0A9Q1C6F5_HOLLE</name>
<reference evidence="1" key="1">
    <citation type="submission" date="2021-10" db="EMBL/GenBank/DDBJ databases">
        <title>Tropical sea cucumber genome reveals ecological adaptation and Cuvierian tubules defense mechanism.</title>
        <authorList>
            <person name="Chen T."/>
        </authorList>
    </citation>
    <scope>NUCLEOTIDE SEQUENCE</scope>
    <source>
        <strain evidence="1">Nanhai2018</strain>
        <tissue evidence="1">Muscle</tissue>
    </source>
</reference>
<dbReference type="PANTHER" id="PTHR46704">
    <property type="entry name" value="CXC DOMAIN-CONTAINING PROTEIN-RELATED"/>
    <property type="match status" value="1"/>
</dbReference>
<sequence>MVQLLLLFIRSTREGDWLLDLSTIRSLLPWFFAYSHIHYARYFPAYWLQKSDLPKTHPDVHQQLLNGEFTVQRQSRFGFSQVACDQTIEQTCNRDTKTKGRLTDRWILSSHERAEITRECENIARKFSKTRQKKDLDMRKAFKEEEHTLSVMQTVVSMMNPFEFGRTDLVHISSGVVTSDDVTKDVLGAYGEGDLSFQQFCTERLQQGNKDMIATMPENKVKSFATMAKQVKSKQKDREIVRRSDSNLFARLVLIGNSQHVDIREMIKYSLGPVPLSLATCKGTLAKTSKSKIMHFLEGVVGPSVHCVDIPAEAAWVIDGMALLQQLQNPPSTFGLVAKHVLRMLLNFNS</sequence>
<organism evidence="1 2">
    <name type="scientific">Holothuria leucospilota</name>
    <name type="common">Black long sea cucumber</name>
    <name type="synonym">Mertensiothuria leucospilota</name>
    <dbReference type="NCBI Taxonomy" id="206669"/>
    <lineage>
        <taxon>Eukaryota</taxon>
        <taxon>Metazoa</taxon>
        <taxon>Echinodermata</taxon>
        <taxon>Eleutherozoa</taxon>
        <taxon>Echinozoa</taxon>
        <taxon>Holothuroidea</taxon>
        <taxon>Aspidochirotacea</taxon>
        <taxon>Aspidochirotida</taxon>
        <taxon>Holothuriidae</taxon>
        <taxon>Holothuria</taxon>
    </lineage>
</organism>
<dbReference type="Proteomes" id="UP001152320">
    <property type="component" value="Chromosome 7"/>
</dbReference>
<evidence type="ECO:0000313" key="2">
    <source>
        <dbReference type="Proteomes" id="UP001152320"/>
    </source>
</evidence>
<protein>
    <submittedName>
        <fullName evidence="1">Uncharacterized protein</fullName>
    </submittedName>
</protein>
<comment type="caution">
    <text evidence="1">The sequence shown here is derived from an EMBL/GenBank/DDBJ whole genome shotgun (WGS) entry which is preliminary data.</text>
</comment>
<dbReference type="OrthoDB" id="6159292at2759"/>
<gene>
    <name evidence="1" type="ORF">HOLleu_16882</name>
</gene>
<proteinExistence type="predicted"/>